<organism evidence="2 3">
    <name type="scientific">Iris pallida</name>
    <name type="common">Sweet iris</name>
    <dbReference type="NCBI Taxonomy" id="29817"/>
    <lineage>
        <taxon>Eukaryota</taxon>
        <taxon>Viridiplantae</taxon>
        <taxon>Streptophyta</taxon>
        <taxon>Embryophyta</taxon>
        <taxon>Tracheophyta</taxon>
        <taxon>Spermatophyta</taxon>
        <taxon>Magnoliopsida</taxon>
        <taxon>Liliopsida</taxon>
        <taxon>Asparagales</taxon>
        <taxon>Iridaceae</taxon>
        <taxon>Iridoideae</taxon>
        <taxon>Irideae</taxon>
        <taxon>Iris</taxon>
    </lineage>
</organism>
<dbReference type="PANTHER" id="PTHR36037">
    <property type="entry name" value="RNA-DIRECTED DNA POLYMERASE (REVERSE TRANSCRIPTASE)-RELATED FAMILY PROTEIN"/>
    <property type="match status" value="1"/>
</dbReference>
<evidence type="ECO:0000313" key="2">
    <source>
        <dbReference type="EMBL" id="KAJ6845612.1"/>
    </source>
</evidence>
<keyword evidence="1" id="KW-0175">Coiled coil</keyword>
<feature type="coiled-coil region" evidence="1">
    <location>
        <begin position="85"/>
        <end position="112"/>
    </location>
</feature>
<sequence length="379" mass="42794">MAETLTLISPEDSDNEIIDLEAFRSRLKQLEDSREPLFDSSEASASESKKLIEELAAEFQRKWEEIQAVEPALRTLDPQDLDAYMAQLKKEISMAEDENMKISSEISDLTRAVEGDSNQLDGDLEKLAFSLKLIDSEGLHYFQAESGDPRESLMSVPEDQNFEILKLHQQIEKARNDLNTLRDLENVFKRVEAIGQIEDKLSSVKVLGFEGNCIRLSLKTHMASSDGLFLGHKLDCMIEPSVVEHELLIELADKTMELHKAEIFPNDVSLDAIIHSVKSSSHAPVTMSGSTLQYLVREVQYHIIVCTLRRFFMKDASNSRHSFEYSDRDEMITAHLLGGVDAFIKTPQGWPISTSALTLVSIKKLCPLEQHLAEFPLQD</sequence>
<gene>
    <name evidence="2" type="ORF">M6B38_286675</name>
</gene>
<keyword evidence="3" id="KW-1185">Reference proteome</keyword>
<protein>
    <submittedName>
        <fullName evidence="2">Uncharacterized protein</fullName>
    </submittedName>
</protein>
<evidence type="ECO:0000256" key="1">
    <source>
        <dbReference type="SAM" id="Coils"/>
    </source>
</evidence>
<name>A0AAX6HXH0_IRIPA</name>
<dbReference type="EMBL" id="JANAVB010006174">
    <property type="protein sequence ID" value="KAJ6845612.1"/>
    <property type="molecule type" value="Genomic_DNA"/>
</dbReference>
<proteinExistence type="predicted"/>
<dbReference type="Proteomes" id="UP001140949">
    <property type="component" value="Unassembled WGS sequence"/>
</dbReference>
<dbReference type="PANTHER" id="PTHR36037:SF1">
    <property type="entry name" value="RNA-DIRECTED DNA POLYMERASE (REVERSE TRANSCRIPTASE)-RELATED FAMILY PROTEIN"/>
    <property type="match status" value="1"/>
</dbReference>
<dbReference type="AlphaFoldDB" id="A0AAX6HXH0"/>
<reference evidence="2" key="1">
    <citation type="journal article" date="2023" name="GigaByte">
        <title>Genome assembly of the bearded iris, Iris pallida Lam.</title>
        <authorList>
            <person name="Bruccoleri R.E."/>
            <person name="Oakeley E.J."/>
            <person name="Faust A.M.E."/>
            <person name="Altorfer M."/>
            <person name="Dessus-Babus S."/>
            <person name="Burckhardt D."/>
            <person name="Oertli M."/>
            <person name="Naumann U."/>
            <person name="Petersen F."/>
            <person name="Wong J."/>
        </authorList>
    </citation>
    <scope>NUCLEOTIDE SEQUENCE</scope>
    <source>
        <strain evidence="2">GSM-AAB239-AS_SAM_17_03QT</strain>
    </source>
</reference>
<accession>A0AAX6HXH0</accession>
<evidence type="ECO:0000313" key="3">
    <source>
        <dbReference type="Proteomes" id="UP001140949"/>
    </source>
</evidence>
<reference evidence="2" key="2">
    <citation type="submission" date="2023-04" db="EMBL/GenBank/DDBJ databases">
        <authorList>
            <person name="Bruccoleri R.E."/>
            <person name="Oakeley E.J."/>
            <person name="Faust A.-M."/>
            <person name="Dessus-Babus S."/>
            <person name="Altorfer M."/>
            <person name="Burckhardt D."/>
            <person name="Oertli M."/>
            <person name="Naumann U."/>
            <person name="Petersen F."/>
            <person name="Wong J."/>
        </authorList>
    </citation>
    <scope>NUCLEOTIDE SEQUENCE</scope>
    <source>
        <strain evidence="2">GSM-AAB239-AS_SAM_17_03QT</strain>
        <tissue evidence="2">Leaf</tissue>
    </source>
</reference>
<comment type="caution">
    <text evidence="2">The sequence shown here is derived from an EMBL/GenBank/DDBJ whole genome shotgun (WGS) entry which is preliminary data.</text>
</comment>